<protein>
    <submittedName>
        <fullName evidence="1">Uncharacterized protein</fullName>
    </submittedName>
</protein>
<evidence type="ECO:0000313" key="1">
    <source>
        <dbReference type="EMBL" id="MDB6373862.1"/>
    </source>
</evidence>
<dbReference type="RefSeq" id="WP_271867240.1">
    <property type="nucleotide sequence ID" value="NZ_JAQMFO010000031.1"/>
</dbReference>
<name>A0AAW6BKB0_9GAMM</name>
<accession>A0AAW6BKB0</accession>
<organism evidence="1 2">
    <name type="scientific">Photorhabdus bodei</name>
    <dbReference type="NCBI Taxonomy" id="2029681"/>
    <lineage>
        <taxon>Bacteria</taxon>
        <taxon>Pseudomonadati</taxon>
        <taxon>Pseudomonadota</taxon>
        <taxon>Gammaproteobacteria</taxon>
        <taxon>Enterobacterales</taxon>
        <taxon>Morganellaceae</taxon>
        <taxon>Photorhabdus</taxon>
    </lineage>
</organism>
<evidence type="ECO:0000313" key="2">
    <source>
        <dbReference type="Proteomes" id="UP001212996"/>
    </source>
</evidence>
<comment type="caution">
    <text evidence="1">The sequence shown here is derived from an EMBL/GenBank/DDBJ whole genome shotgun (WGS) entry which is preliminary data.</text>
</comment>
<gene>
    <name evidence="1" type="ORF">PH362_18495</name>
</gene>
<dbReference type="AlphaFoldDB" id="A0AAW6BKB0"/>
<dbReference type="EMBL" id="JAQMFO010000031">
    <property type="protein sequence ID" value="MDB6373862.1"/>
    <property type="molecule type" value="Genomic_DNA"/>
</dbReference>
<reference evidence="1" key="1">
    <citation type="submission" date="2023-01" db="EMBL/GenBank/DDBJ databases">
        <title>Genome sequencing of Photorhabdus bodei 09-20.</title>
        <authorList>
            <person name="Kalindamar S."/>
            <person name="Kumru S."/>
        </authorList>
    </citation>
    <scope>NUCLEOTIDE SEQUENCE</scope>
    <source>
        <strain evidence="1">09-20</strain>
    </source>
</reference>
<sequence>MRNFVTERSNLDAMPITRWVNVKRDNKREVVIHSSPVHAIEQLDKDL</sequence>
<proteinExistence type="predicted"/>
<dbReference type="Proteomes" id="UP001212996">
    <property type="component" value="Unassembled WGS sequence"/>
</dbReference>